<dbReference type="GO" id="GO:0003735">
    <property type="term" value="F:structural constituent of ribosome"/>
    <property type="evidence" value="ECO:0007669"/>
    <property type="project" value="InterPro"/>
</dbReference>
<dbReference type="GO" id="GO:0005762">
    <property type="term" value="C:mitochondrial large ribosomal subunit"/>
    <property type="evidence" value="ECO:0007669"/>
    <property type="project" value="TreeGrafter"/>
</dbReference>
<dbReference type="GO" id="GO:0032543">
    <property type="term" value="P:mitochondrial translation"/>
    <property type="evidence" value="ECO:0007669"/>
    <property type="project" value="TreeGrafter"/>
</dbReference>
<dbReference type="InterPro" id="IPR012677">
    <property type="entry name" value="Nucleotide-bd_a/b_plait_sf"/>
</dbReference>
<evidence type="ECO:0000313" key="5">
    <source>
        <dbReference type="EMBL" id="SVA10221.1"/>
    </source>
</evidence>
<dbReference type="NCBIfam" id="NF004363">
    <property type="entry name" value="PRK05738.2-4"/>
    <property type="match status" value="1"/>
</dbReference>
<dbReference type="HAMAP" id="MF_01369_B">
    <property type="entry name" value="Ribosomal_uL23_B"/>
    <property type="match status" value="1"/>
</dbReference>
<sequence>MREDGLTLAFQVAMKATKIEVKQAVEQLFKTKVASVRTSITHGKTKRQGRFVGQRPDWKKAYVRLRDGEKMPEFLEGA</sequence>
<keyword evidence="2" id="KW-0689">Ribosomal protein</keyword>
<name>A0A381T3S3_9ZZZZ</name>
<protein>
    <recommendedName>
        <fullName evidence="4">Large ribosomal subunit protein uL23m</fullName>
    </recommendedName>
</protein>
<dbReference type="PANTHER" id="PTHR12059:SF5">
    <property type="entry name" value="LARGE RIBOSOMAL SUBUNIT PROTEIN UL23M"/>
    <property type="match status" value="1"/>
</dbReference>
<dbReference type="Pfam" id="PF00276">
    <property type="entry name" value="Ribosomal_L23"/>
    <property type="match status" value="1"/>
</dbReference>
<dbReference type="AlphaFoldDB" id="A0A381T3S3"/>
<dbReference type="Gene3D" id="3.30.70.330">
    <property type="match status" value="1"/>
</dbReference>
<evidence type="ECO:0000256" key="3">
    <source>
        <dbReference type="ARBA" id="ARBA00023274"/>
    </source>
</evidence>
<comment type="similarity">
    <text evidence="1">Belongs to the universal ribosomal protein uL23 family.</text>
</comment>
<dbReference type="InterPro" id="IPR012678">
    <property type="entry name" value="Ribosomal_uL23/eL15/eS24_sf"/>
</dbReference>
<dbReference type="SUPFAM" id="SSF54189">
    <property type="entry name" value="Ribosomal proteins S24e, L23 and L15e"/>
    <property type="match status" value="1"/>
</dbReference>
<proteinExistence type="inferred from homology"/>
<dbReference type="PANTHER" id="PTHR12059">
    <property type="entry name" value="RIBOSOMAL PROTEIN L23-RELATED"/>
    <property type="match status" value="1"/>
</dbReference>
<gene>
    <name evidence="5" type="ORF">METZ01_LOCUS63075</name>
</gene>
<accession>A0A381T3S3</accession>
<keyword evidence="3" id="KW-0687">Ribonucleoprotein</keyword>
<evidence type="ECO:0000256" key="4">
    <source>
        <dbReference type="ARBA" id="ARBA00039977"/>
    </source>
</evidence>
<evidence type="ECO:0000256" key="1">
    <source>
        <dbReference type="ARBA" id="ARBA00006700"/>
    </source>
</evidence>
<evidence type="ECO:0000256" key="2">
    <source>
        <dbReference type="ARBA" id="ARBA00022980"/>
    </source>
</evidence>
<reference evidence="5" key="1">
    <citation type="submission" date="2018-05" db="EMBL/GenBank/DDBJ databases">
        <authorList>
            <person name="Lanie J.A."/>
            <person name="Ng W.-L."/>
            <person name="Kazmierczak K.M."/>
            <person name="Andrzejewski T.M."/>
            <person name="Davidsen T.M."/>
            <person name="Wayne K.J."/>
            <person name="Tettelin H."/>
            <person name="Glass J.I."/>
            <person name="Rusch D."/>
            <person name="Podicherti R."/>
            <person name="Tsui H.-C.T."/>
            <person name="Winkler M.E."/>
        </authorList>
    </citation>
    <scope>NUCLEOTIDE SEQUENCE</scope>
</reference>
<dbReference type="EMBL" id="UINC01003905">
    <property type="protein sequence ID" value="SVA10221.1"/>
    <property type="molecule type" value="Genomic_DNA"/>
</dbReference>
<dbReference type="InterPro" id="IPR013025">
    <property type="entry name" value="Ribosomal_uL23-like"/>
</dbReference>
<organism evidence="5">
    <name type="scientific">marine metagenome</name>
    <dbReference type="NCBI Taxonomy" id="408172"/>
    <lineage>
        <taxon>unclassified sequences</taxon>
        <taxon>metagenomes</taxon>
        <taxon>ecological metagenomes</taxon>
    </lineage>
</organism>